<evidence type="ECO:0000313" key="2">
    <source>
        <dbReference type="EMBL" id="GFM34135.1"/>
    </source>
</evidence>
<name>A0A7J0BLT8_9BACT</name>
<accession>A0A7J0BLT8</accession>
<dbReference type="RefSeq" id="WP_174405756.1">
    <property type="nucleotide sequence ID" value="NZ_BLVO01000013.1"/>
</dbReference>
<organism evidence="2 3">
    <name type="scientific">Desulfovibrio subterraneus</name>
    <dbReference type="NCBI Taxonomy" id="2718620"/>
    <lineage>
        <taxon>Bacteria</taxon>
        <taxon>Pseudomonadati</taxon>
        <taxon>Thermodesulfobacteriota</taxon>
        <taxon>Desulfovibrionia</taxon>
        <taxon>Desulfovibrionales</taxon>
        <taxon>Desulfovibrionaceae</taxon>
        <taxon>Desulfovibrio</taxon>
    </lineage>
</organism>
<keyword evidence="3" id="KW-1185">Reference proteome</keyword>
<dbReference type="InterPro" id="IPR011322">
    <property type="entry name" value="N-reg_PII-like_a/b"/>
</dbReference>
<sequence length="117" mass="12896">MVSLPEQAQRLCIYTGENDTHAGRPLYEVIVEMARKRGLAGATVTRGVSGFGANSLVHTIKVLRLSEDLPLLIQIVDTPEKIEAFLPELDAVISEGLVTVEPVQVVFYRHKNGKKNQ</sequence>
<dbReference type="Gene3D" id="3.30.70.120">
    <property type="match status" value="1"/>
</dbReference>
<dbReference type="Proteomes" id="UP000503840">
    <property type="component" value="Unassembled WGS sequence"/>
</dbReference>
<dbReference type="SUPFAM" id="SSF54913">
    <property type="entry name" value="GlnB-like"/>
    <property type="match status" value="1"/>
</dbReference>
<comment type="similarity">
    <text evidence="1">Belongs to the UPF0166 family.</text>
</comment>
<proteinExistence type="inferred from homology"/>
<protein>
    <submittedName>
        <fullName evidence="2">Uncharacterized protein</fullName>
    </submittedName>
</protein>
<dbReference type="InterPro" id="IPR015867">
    <property type="entry name" value="N-reg_PII/ATP_PRibTrfase_C"/>
</dbReference>
<dbReference type="Pfam" id="PF02641">
    <property type="entry name" value="DUF190"/>
    <property type="match status" value="1"/>
</dbReference>
<dbReference type="PANTHER" id="PTHR35983">
    <property type="entry name" value="UPF0166 PROTEIN TM_0021"/>
    <property type="match status" value="1"/>
</dbReference>
<comment type="caution">
    <text evidence="2">The sequence shown here is derived from an EMBL/GenBank/DDBJ whole genome shotgun (WGS) entry which is preliminary data.</text>
</comment>
<evidence type="ECO:0000313" key="3">
    <source>
        <dbReference type="Proteomes" id="UP000503840"/>
    </source>
</evidence>
<gene>
    <name evidence="2" type="ORF">DSM101010T_25000</name>
</gene>
<evidence type="ECO:0000256" key="1">
    <source>
        <dbReference type="ARBA" id="ARBA00010554"/>
    </source>
</evidence>
<dbReference type="PANTHER" id="PTHR35983:SF1">
    <property type="entry name" value="UPF0166 PROTEIN TM_0021"/>
    <property type="match status" value="1"/>
</dbReference>
<reference evidence="2 3" key="1">
    <citation type="submission" date="2020-05" db="EMBL/GenBank/DDBJ databases">
        <title>Draft genome sequence of Desulfovibrio sp. strain HN2T.</title>
        <authorList>
            <person name="Ueno A."/>
            <person name="Tamazawa S."/>
            <person name="Tamamura S."/>
            <person name="Murakami T."/>
            <person name="Kiyama T."/>
            <person name="Inomata H."/>
            <person name="Amano Y."/>
            <person name="Miyakawa K."/>
            <person name="Tamaki H."/>
            <person name="Naganuma T."/>
            <person name="Kaneko K."/>
        </authorList>
    </citation>
    <scope>NUCLEOTIDE SEQUENCE [LARGE SCALE GENOMIC DNA]</scope>
    <source>
        <strain evidence="2 3">HN2</strain>
    </source>
</reference>
<dbReference type="EMBL" id="BLVO01000013">
    <property type="protein sequence ID" value="GFM34135.1"/>
    <property type="molecule type" value="Genomic_DNA"/>
</dbReference>
<dbReference type="InterPro" id="IPR003793">
    <property type="entry name" value="UPF0166"/>
</dbReference>
<dbReference type="AlphaFoldDB" id="A0A7J0BLT8"/>